<name>A0ABU0H6P7_9HYPH</name>
<dbReference type="PANTHER" id="PTHR30153:SF2">
    <property type="entry name" value="REPLICATIVE DNA HELICASE"/>
    <property type="match status" value="1"/>
</dbReference>
<comment type="similarity">
    <text evidence="1">Belongs to the helicase family. DnaB subfamily.</text>
</comment>
<evidence type="ECO:0000256" key="11">
    <source>
        <dbReference type="ARBA" id="ARBA00048954"/>
    </source>
</evidence>
<dbReference type="SUPFAM" id="SSF52540">
    <property type="entry name" value="P-loop containing nucleoside triphosphate hydrolases"/>
    <property type="match status" value="1"/>
</dbReference>
<dbReference type="InterPro" id="IPR036185">
    <property type="entry name" value="DNA_heli_DnaB-like_N_sf"/>
</dbReference>
<comment type="caution">
    <text evidence="13">The sequence shown here is derived from an EMBL/GenBank/DDBJ whole genome shotgun (WGS) entry which is preliminary data.</text>
</comment>
<evidence type="ECO:0000313" key="14">
    <source>
        <dbReference type="Proteomes" id="UP001241603"/>
    </source>
</evidence>
<proteinExistence type="inferred from homology"/>
<dbReference type="EMBL" id="JAUSVO010000003">
    <property type="protein sequence ID" value="MDQ0437979.1"/>
    <property type="molecule type" value="Genomic_DNA"/>
</dbReference>
<evidence type="ECO:0000259" key="12">
    <source>
        <dbReference type="PROSITE" id="PS51199"/>
    </source>
</evidence>
<dbReference type="GO" id="GO:0003678">
    <property type="term" value="F:DNA helicase activity"/>
    <property type="evidence" value="ECO:0007669"/>
    <property type="project" value="UniProtKB-EC"/>
</dbReference>
<keyword evidence="6 13" id="KW-0347">Helicase</keyword>
<organism evidence="13 14">
    <name type="scientific">Kaistia dalseonensis</name>
    <dbReference type="NCBI Taxonomy" id="410840"/>
    <lineage>
        <taxon>Bacteria</taxon>
        <taxon>Pseudomonadati</taxon>
        <taxon>Pseudomonadota</taxon>
        <taxon>Alphaproteobacteria</taxon>
        <taxon>Hyphomicrobiales</taxon>
        <taxon>Kaistiaceae</taxon>
        <taxon>Kaistia</taxon>
    </lineage>
</organism>
<keyword evidence="5 13" id="KW-0378">Hydrolase</keyword>
<sequence>MNQGQPGTASRLLPQNIDVEQALLGAILLNNKALDRVAGFLEPEHFAEPVHGQVFDIATKLIRSDRVASPVTLKSFLPPDLAIGDLNVPQYLARLAAEATTIINAEDYGRAIYDLAVRRSLIKIGEDVVNIAYDAPVDMTARSQIEDAEARLLQLLSGSATRERTDAAIGDIADRIVQNVENEDAASRDVCTPTGFNNLDRRISGGYRPGRLYVIAGRPGMGKSVFGVASSRRVARKGGGAAFYSLELDQMEIGARVMASELSMSSRPMTYAEILTGNLESGGYENIRWARDNLAAAPLHIDAAGGLSMHEIESRVRIVKDRFERAGTPLRVVYIDYLGLIKATDRYKGNKVHEMGEMALHAKTMAKRLGIAVVLLAQLSRSVEQRDVKRPFMSDLRDSGNIEEHADVVGLLYRPAYYLAQDARVKAGDPEAMQELADCQNTLDLDLGKNRLGPTGNVPLWCDVSLSAVSDRQM</sequence>
<dbReference type="SUPFAM" id="SSF48024">
    <property type="entry name" value="N-terminal domain of DnaB helicase"/>
    <property type="match status" value="1"/>
</dbReference>
<evidence type="ECO:0000256" key="1">
    <source>
        <dbReference type="ARBA" id="ARBA00008428"/>
    </source>
</evidence>
<keyword evidence="2" id="KW-0639">Primosome</keyword>
<dbReference type="InterPro" id="IPR027417">
    <property type="entry name" value="P-loop_NTPase"/>
</dbReference>
<reference evidence="13 14" key="1">
    <citation type="submission" date="2023-07" db="EMBL/GenBank/DDBJ databases">
        <title>Genomic Encyclopedia of Type Strains, Phase IV (KMG-IV): sequencing the most valuable type-strain genomes for metagenomic binning, comparative biology and taxonomic classification.</title>
        <authorList>
            <person name="Goeker M."/>
        </authorList>
    </citation>
    <scope>NUCLEOTIDE SEQUENCE [LARGE SCALE GENOMIC DNA]</scope>
    <source>
        <strain evidence="13 14">B6-8</strain>
    </source>
</reference>
<keyword evidence="9" id="KW-0413">Isomerase</keyword>
<dbReference type="RefSeq" id="WP_266348903.1">
    <property type="nucleotide sequence ID" value="NZ_JAPKNG010000003.1"/>
</dbReference>
<gene>
    <name evidence="13" type="ORF">QO014_002371</name>
</gene>
<keyword evidence="4" id="KW-0547">Nucleotide-binding</keyword>
<keyword evidence="3" id="KW-0235">DNA replication</keyword>
<dbReference type="Gene3D" id="3.40.50.300">
    <property type="entry name" value="P-loop containing nucleotide triphosphate hydrolases"/>
    <property type="match status" value="1"/>
</dbReference>
<dbReference type="EC" id="5.6.2.3" evidence="10"/>
<dbReference type="PANTHER" id="PTHR30153">
    <property type="entry name" value="REPLICATIVE DNA HELICASE DNAB"/>
    <property type="match status" value="1"/>
</dbReference>
<dbReference type="Pfam" id="PF03796">
    <property type="entry name" value="DnaB_C"/>
    <property type="match status" value="1"/>
</dbReference>
<evidence type="ECO:0000256" key="5">
    <source>
        <dbReference type="ARBA" id="ARBA00022801"/>
    </source>
</evidence>
<dbReference type="PROSITE" id="PS51199">
    <property type="entry name" value="SF4_HELICASE"/>
    <property type="match status" value="1"/>
</dbReference>
<dbReference type="InterPro" id="IPR016136">
    <property type="entry name" value="DNA_helicase_N/primase_C"/>
</dbReference>
<evidence type="ECO:0000256" key="2">
    <source>
        <dbReference type="ARBA" id="ARBA00022515"/>
    </source>
</evidence>
<evidence type="ECO:0000256" key="3">
    <source>
        <dbReference type="ARBA" id="ARBA00022705"/>
    </source>
</evidence>
<dbReference type="Pfam" id="PF00772">
    <property type="entry name" value="DnaB"/>
    <property type="match status" value="1"/>
</dbReference>
<evidence type="ECO:0000256" key="6">
    <source>
        <dbReference type="ARBA" id="ARBA00022806"/>
    </source>
</evidence>
<dbReference type="Proteomes" id="UP001241603">
    <property type="component" value="Unassembled WGS sequence"/>
</dbReference>
<dbReference type="GO" id="GO:0016787">
    <property type="term" value="F:hydrolase activity"/>
    <property type="evidence" value="ECO:0007669"/>
    <property type="project" value="UniProtKB-KW"/>
</dbReference>
<keyword evidence="14" id="KW-1185">Reference proteome</keyword>
<keyword evidence="8" id="KW-0238">DNA-binding</keyword>
<evidence type="ECO:0000256" key="4">
    <source>
        <dbReference type="ARBA" id="ARBA00022741"/>
    </source>
</evidence>
<evidence type="ECO:0000256" key="8">
    <source>
        <dbReference type="ARBA" id="ARBA00023125"/>
    </source>
</evidence>
<keyword evidence="7" id="KW-0067">ATP-binding</keyword>
<evidence type="ECO:0000256" key="7">
    <source>
        <dbReference type="ARBA" id="ARBA00022840"/>
    </source>
</evidence>
<evidence type="ECO:0000313" key="13">
    <source>
        <dbReference type="EMBL" id="MDQ0437979.1"/>
    </source>
</evidence>
<evidence type="ECO:0000256" key="10">
    <source>
        <dbReference type="ARBA" id="ARBA00044969"/>
    </source>
</evidence>
<accession>A0ABU0H6P7</accession>
<dbReference type="InterPro" id="IPR007693">
    <property type="entry name" value="DNA_helicase_DnaB-like_N"/>
</dbReference>
<evidence type="ECO:0000256" key="9">
    <source>
        <dbReference type="ARBA" id="ARBA00023235"/>
    </source>
</evidence>
<dbReference type="InterPro" id="IPR007694">
    <property type="entry name" value="DNA_helicase_DnaB-like_C"/>
</dbReference>
<dbReference type="Gene3D" id="1.10.860.10">
    <property type="entry name" value="DNAb Helicase, Chain A"/>
    <property type="match status" value="1"/>
</dbReference>
<feature type="domain" description="SF4 helicase" evidence="12">
    <location>
        <begin position="185"/>
        <end position="474"/>
    </location>
</feature>
<comment type="catalytic activity">
    <reaction evidence="11">
        <text>ATP + H2O = ADP + phosphate + H(+)</text>
        <dbReference type="Rhea" id="RHEA:13065"/>
        <dbReference type="ChEBI" id="CHEBI:15377"/>
        <dbReference type="ChEBI" id="CHEBI:15378"/>
        <dbReference type="ChEBI" id="CHEBI:30616"/>
        <dbReference type="ChEBI" id="CHEBI:43474"/>
        <dbReference type="ChEBI" id="CHEBI:456216"/>
        <dbReference type="EC" id="5.6.2.3"/>
    </reaction>
</comment>
<protein>
    <recommendedName>
        <fullName evidence="10">DNA 5'-3' helicase</fullName>
        <ecNumber evidence="10">5.6.2.3</ecNumber>
    </recommendedName>
</protein>